<keyword evidence="3" id="KW-0548">Nucleotidyltransferase</keyword>
<keyword evidence="3" id="KW-0695">RNA-directed DNA polymerase</keyword>
<evidence type="ECO:0000313" key="3">
    <source>
        <dbReference type="EMBL" id="SEB14809.1"/>
    </source>
</evidence>
<dbReference type="GO" id="GO:0003964">
    <property type="term" value="F:RNA-directed DNA polymerase activity"/>
    <property type="evidence" value="ECO:0007669"/>
    <property type="project" value="UniProtKB-KW"/>
</dbReference>
<keyword evidence="3" id="KW-0808">Transferase</keyword>
<accession>A0A1H4GYY0</accession>
<evidence type="ECO:0000313" key="4">
    <source>
        <dbReference type="Proteomes" id="UP000199397"/>
    </source>
</evidence>
<dbReference type="PROSITE" id="PS50878">
    <property type="entry name" value="RT_POL"/>
    <property type="match status" value="1"/>
</dbReference>
<dbReference type="InterPro" id="IPR000477">
    <property type="entry name" value="RT_dom"/>
</dbReference>
<dbReference type="STRING" id="525918.SAMN05660964_03823"/>
<dbReference type="OrthoDB" id="9793236at2"/>
<protein>
    <submittedName>
        <fullName evidence="3">Group II intron reverse transcriptase/maturase</fullName>
    </submittedName>
</protein>
<dbReference type="EMBL" id="FNQP01000060">
    <property type="protein sequence ID" value="SEB14809.1"/>
    <property type="molecule type" value="Genomic_DNA"/>
</dbReference>
<dbReference type="Proteomes" id="UP000199397">
    <property type="component" value="Unassembled WGS sequence"/>
</dbReference>
<sequence length="285" mass="33131">MIISELQRKLATWTTADPARRVDRLLRLMAHPVWLEEAARITLSSRGAHTPGVDGVDKTHFQQRLPQHLQQLRQELLSGEYQPSPARRVYIPKANGKLRPLGIPTLRDRIVQRAMLMVMEPIWESDFHPLSYGFRPERSVHHAIRTVKLQLMDNTETRGRWVIEGDLSSYFDTVHHRLLMKAVRKRISDQRFLSLLWRTIKAGHVDAGLFRAASEGVPQGGVISPLLANIMLHEFDQYLEQHYLGKKARKDRWYWNSSIQKGRSTAIREGWEWKPALAYCRYADD</sequence>
<reference evidence="3 4" key="1">
    <citation type="submission" date="2016-10" db="EMBL/GenBank/DDBJ databases">
        <authorList>
            <person name="de Groot N.N."/>
        </authorList>
    </citation>
    <scope>NUCLEOTIDE SEQUENCE [LARGE SCALE GENOMIC DNA]</scope>
    <source>
        <strain evidence="3 4">DSM 21228</strain>
    </source>
</reference>
<gene>
    <name evidence="3" type="ORF">SAMN05660964_03823</name>
</gene>
<feature type="domain" description="Reverse transcriptase" evidence="2">
    <location>
        <begin position="72"/>
        <end position="285"/>
    </location>
</feature>
<dbReference type="CDD" id="cd01651">
    <property type="entry name" value="RT_G2_intron"/>
    <property type="match status" value="1"/>
</dbReference>
<dbReference type="InterPro" id="IPR051083">
    <property type="entry name" value="GrpII_Intron_Splice-Mob/Def"/>
</dbReference>
<dbReference type="RefSeq" id="WP_093071207.1">
    <property type="nucleotide sequence ID" value="NZ_FNQP01000060.1"/>
</dbReference>
<comment type="similarity">
    <text evidence="1">Belongs to the bacterial reverse transcriptase family.</text>
</comment>
<keyword evidence="4" id="KW-1185">Reference proteome</keyword>
<dbReference type="InterPro" id="IPR043502">
    <property type="entry name" value="DNA/RNA_pol_sf"/>
</dbReference>
<dbReference type="Pfam" id="PF00078">
    <property type="entry name" value="RVT_1"/>
    <property type="match status" value="1"/>
</dbReference>
<organism evidence="3 4">
    <name type="scientific">Thiothrix caldifontis</name>
    <dbReference type="NCBI Taxonomy" id="525918"/>
    <lineage>
        <taxon>Bacteria</taxon>
        <taxon>Pseudomonadati</taxon>
        <taxon>Pseudomonadota</taxon>
        <taxon>Gammaproteobacteria</taxon>
        <taxon>Thiotrichales</taxon>
        <taxon>Thiotrichaceae</taxon>
        <taxon>Thiothrix</taxon>
    </lineage>
</organism>
<dbReference type="AlphaFoldDB" id="A0A1H4GYY0"/>
<name>A0A1H4GYY0_9GAMM</name>
<dbReference type="SUPFAM" id="SSF56672">
    <property type="entry name" value="DNA/RNA polymerases"/>
    <property type="match status" value="1"/>
</dbReference>
<dbReference type="PANTHER" id="PTHR34047:SF8">
    <property type="entry name" value="PROTEIN YKFC"/>
    <property type="match status" value="1"/>
</dbReference>
<evidence type="ECO:0000256" key="1">
    <source>
        <dbReference type="ARBA" id="ARBA00034120"/>
    </source>
</evidence>
<evidence type="ECO:0000259" key="2">
    <source>
        <dbReference type="PROSITE" id="PS50878"/>
    </source>
</evidence>
<feature type="non-terminal residue" evidence="3">
    <location>
        <position position="285"/>
    </location>
</feature>
<proteinExistence type="inferred from homology"/>
<dbReference type="PANTHER" id="PTHR34047">
    <property type="entry name" value="NUCLEAR INTRON MATURASE 1, MITOCHONDRIAL-RELATED"/>
    <property type="match status" value="1"/>
</dbReference>